<dbReference type="Proteomes" id="UP000076580">
    <property type="component" value="Chromosome 02"/>
</dbReference>
<dbReference type="AlphaFoldDB" id="A0A151GKU9"/>
<reference evidence="2 3" key="1">
    <citation type="journal article" date="2016" name="Sci. Rep.">
        <title>Insights into Adaptations to a Near-Obligate Nematode Endoparasitic Lifestyle from the Finished Genome of Drechmeria coniospora.</title>
        <authorList>
            <person name="Zhang L."/>
            <person name="Zhou Z."/>
            <person name="Guo Q."/>
            <person name="Fokkens L."/>
            <person name="Miskei M."/>
            <person name="Pocsi I."/>
            <person name="Zhang W."/>
            <person name="Chen M."/>
            <person name="Wang L."/>
            <person name="Sun Y."/>
            <person name="Donzelli B.G."/>
            <person name="Gibson D.M."/>
            <person name="Nelson D.R."/>
            <person name="Luo J.G."/>
            <person name="Rep M."/>
            <person name="Liu H."/>
            <person name="Yang S."/>
            <person name="Wang J."/>
            <person name="Krasnoff S.B."/>
            <person name="Xu Y."/>
            <person name="Molnar I."/>
            <person name="Lin M."/>
        </authorList>
    </citation>
    <scope>NUCLEOTIDE SEQUENCE [LARGE SCALE GENOMIC DNA]</scope>
    <source>
        <strain evidence="2 3">ARSEF 6962</strain>
    </source>
</reference>
<name>A0A151GKU9_DRECN</name>
<gene>
    <name evidence="2" type="ORF">DCS_04731</name>
</gene>
<comment type="caution">
    <text evidence="2">The sequence shown here is derived from an EMBL/GenBank/DDBJ whole genome shotgun (WGS) entry which is preliminary data.</text>
</comment>
<dbReference type="EMBL" id="LAYC01000002">
    <property type="protein sequence ID" value="KYK57718.1"/>
    <property type="molecule type" value="Genomic_DNA"/>
</dbReference>
<proteinExistence type="predicted"/>
<keyword evidence="3" id="KW-1185">Reference proteome</keyword>
<evidence type="ECO:0000313" key="3">
    <source>
        <dbReference type="Proteomes" id="UP000076580"/>
    </source>
</evidence>
<dbReference type="GeneID" id="63717374"/>
<feature type="compositionally biased region" description="Basic and acidic residues" evidence="1">
    <location>
        <begin position="51"/>
        <end position="90"/>
    </location>
</feature>
<dbReference type="RefSeq" id="XP_040657070.1">
    <property type="nucleotide sequence ID" value="XM_040802037.1"/>
</dbReference>
<evidence type="ECO:0000313" key="2">
    <source>
        <dbReference type="EMBL" id="KYK57718.1"/>
    </source>
</evidence>
<accession>A0A151GKU9</accession>
<feature type="region of interest" description="Disordered" evidence="1">
    <location>
        <begin position="42"/>
        <end position="112"/>
    </location>
</feature>
<sequence>MMVLPTGYRDRAEEFVEEQGRAGGYLRRSQFRAVTLCTVKRGGGRLGPVGDEGKQGRDGRKPDESCHLARREIRPTTRPGDSENRTKTGEARWPWEWMKADGALLGRPSTDG</sequence>
<dbReference type="InParanoid" id="A0A151GKU9"/>
<protein>
    <submittedName>
        <fullName evidence="2">Uncharacterized protein</fullName>
    </submittedName>
</protein>
<organism evidence="2 3">
    <name type="scientific">Drechmeria coniospora</name>
    <name type="common">Nematophagous fungus</name>
    <name type="synonym">Meria coniospora</name>
    <dbReference type="NCBI Taxonomy" id="98403"/>
    <lineage>
        <taxon>Eukaryota</taxon>
        <taxon>Fungi</taxon>
        <taxon>Dikarya</taxon>
        <taxon>Ascomycota</taxon>
        <taxon>Pezizomycotina</taxon>
        <taxon>Sordariomycetes</taxon>
        <taxon>Hypocreomycetidae</taxon>
        <taxon>Hypocreales</taxon>
        <taxon>Ophiocordycipitaceae</taxon>
        <taxon>Drechmeria</taxon>
    </lineage>
</organism>
<evidence type="ECO:0000256" key="1">
    <source>
        <dbReference type="SAM" id="MobiDB-lite"/>
    </source>
</evidence>